<evidence type="ECO:0000313" key="1">
    <source>
        <dbReference type="EMBL" id="TEB28115.1"/>
    </source>
</evidence>
<dbReference type="EMBL" id="QPFP01000035">
    <property type="protein sequence ID" value="TEB28115.1"/>
    <property type="molecule type" value="Genomic_DNA"/>
</dbReference>
<organism evidence="1 2">
    <name type="scientific">Coprinellus micaceus</name>
    <name type="common">Glistening ink-cap mushroom</name>
    <name type="synonym">Coprinus micaceus</name>
    <dbReference type="NCBI Taxonomy" id="71717"/>
    <lineage>
        <taxon>Eukaryota</taxon>
        <taxon>Fungi</taxon>
        <taxon>Dikarya</taxon>
        <taxon>Basidiomycota</taxon>
        <taxon>Agaricomycotina</taxon>
        <taxon>Agaricomycetes</taxon>
        <taxon>Agaricomycetidae</taxon>
        <taxon>Agaricales</taxon>
        <taxon>Agaricineae</taxon>
        <taxon>Psathyrellaceae</taxon>
        <taxon>Coprinellus</taxon>
    </lineage>
</organism>
<dbReference type="Proteomes" id="UP000298030">
    <property type="component" value="Unassembled WGS sequence"/>
</dbReference>
<evidence type="ECO:0000313" key="2">
    <source>
        <dbReference type="Proteomes" id="UP000298030"/>
    </source>
</evidence>
<dbReference type="AlphaFoldDB" id="A0A4Y7T1V2"/>
<reference evidence="1 2" key="1">
    <citation type="journal article" date="2019" name="Nat. Ecol. Evol.">
        <title>Megaphylogeny resolves global patterns of mushroom evolution.</title>
        <authorList>
            <person name="Varga T."/>
            <person name="Krizsan K."/>
            <person name="Foldi C."/>
            <person name="Dima B."/>
            <person name="Sanchez-Garcia M."/>
            <person name="Sanchez-Ramirez S."/>
            <person name="Szollosi G.J."/>
            <person name="Szarkandi J.G."/>
            <person name="Papp V."/>
            <person name="Albert L."/>
            <person name="Andreopoulos W."/>
            <person name="Angelini C."/>
            <person name="Antonin V."/>
            <person name="Barry K.W."/>
            <person name="Bougher N.L."/>
            <person name="Buchanan P."/>
            <person name="Buyck B."/>
            <person name="Bense V."/>
            <person name="Catcheside P."/>
            <person name="Chovatia M."/>
            <person name="Cooper J."/>
            <person name="Damon W."/>
            <person name="Desjardin D."/>
            <person name="Finy P."/>
            <person name="Geml J."/>
            <person name="Haridas S."/>
            <person name="Hughes K."/>
            <person name="Justo A."/>
            <person name="Karasinski D."/>
            <person name="Kautmanova I."/>
            <person name="Kiss B."/>
            <person name="Kocsube S."/>
            <person name="Kotiranta H."/>
            <person name="LaButti K.M."/>
            <person name="Lechner B.E."/>
            <person name="Liimatainen K."/>
            <person name="Lipzen A."/>
            <person name="Lukacs Z."/>
            <person name="Mihaltcheva S."/>
            <person name="Morgado L.N."/>
            <person name="Niskanen T."/>
            <person name="Noordeloos M.E."/>
            <person name="Ohm R.A."/>
            <person name="Ortiz-Santana B."/>
            <person name="Ovrebo C."/>
            <person name="Racz N."/>
            <person name="Riley R."/>
            <person name="Savchenko A."/>
            <person name="Shiryaev A."/>
            <person name="Soop K."/>
            <person name="Spirin V."/>
            <person name="Szebenyi C."/>
            <person name="Tomsovsky M."/>
            <person name="Tulloss R.E."/>
            <person name="Uehling J."/>
            <person name="Grigoriev I.V."/>
            <person name="Vagvolgyi C."/>
            <person name="Papp T."/>
            <person name="Martin F.M."/>
            <person name="Miettinen O."/>
            <person name="Hibbett D.S."/>
            <person name="Nagy L.G."/>
        </authorList>
    </citation>
    <scope>NUCLEOTIDE SEQUENCE [LARGE SCALE GENOMIC DNA]</scope>
    <source>
        <strain evidence="1 2">FP101781</strain>
    </source>
</reference>
<proteinExistence type="predicted"/>
<keyword evidence="2" id="KW-1185">Reference proteome</keyword>
<dbReference type="OrthoDB" id="3065114at2759"/>
<name>A0A4Y7T1V2_COPMI</name>
<sequence>MPNNQPYTDPTATMILQIIEKASQLFTPRNRSAAGTYLAHAMDRDLFCIMLDSFETEPISPEADLDFLSSHQSAMAAMRSMSDLATVMACLDAAMPPPGCSPPDNPVLAFVNQYMEVILERWGEILRWITFFIKYVPQSLPTWDKVMHSCAQVIEFSLKNADDNPCKGEIVTLPSTIDCILLLLCLRNPSTGQPSYLRDHGNMCSICTLVCASALSEIGNASVALRLASLDSSTTIEVTKSFLERIQGVLPRTVNANTVGVAAKELTQFLTSIWTLAPKQSRRAISEATRVVSQVANGAIQGPHSLVQPYDVLRVLDRAPLPTIKKDGSHDRRGACRWAYTHHPPILASYKSIDSEKP</sequence>
<comment type="caution">
    <text evidence="1">The sequence shown here is derived from an EMBL/GenBank/DDBJ whole genome shotgun (WGS) entry which is preliminary data.</text>
</comment>
<protein>
    <submittedName>
        <fullName evidence="1">Uncharacterized protein</fullName>
    </submittedName>
</protein>
<gene>
    <name evidence="1" type="ORF">FA13DRAFT_830817</name>
</gene>
<accession>A0A4Y7T1V2</accession>